<keyword evidence="4" id="KW-1133">Transmembrane helix</keyword>
<dbReference type="Pfam" id="PF25990">
    <property type="entry name" value="Beta-barrel_YknX"/>
    <property type="match status" value="1"/>
</dbReference>
<dbReference type="Proteomes" id="UP000034591">
    <property type="component" value="Unassembled WGS sequence"/>
</dbReference>
<protein>
    <submittedName>
        <fullName evidence="6">Efflux transporter, RND family, MFP subunit</fullName>
    </submittedName>
</protein>
<proteinExistence type="inferred from homology"/>
<dbReference type="PANTHER" id="PTHR32347:SF14">
    <property type="entry name" value="EFFLUX SYSTEM COMPONENT YKNX-RELATED"/>
    <property type="match status" value="1"/>
</dbReference>
<dbReference type="GO" id="GO:0016020">
    <property type="term" value="C:membrane"/>
    <property type="evidence" value="ECO:0007669"/>
    <property type="project" value="InterPro"/>
</dbReference>
<dbReference type="PANTHER" id="PTHR32347">
    <property type="entry name" value="EFFLUX SYSTEM COMPONENT YKNX-RELATED"/>
    <property type="match status" value="1"/>
</dbReference>
<keyword evidence="3" id="KW-0175">Coiled coil</keyword>
<dbReference type="NCBIfam" id="TIGR01730">
    <property type="entry name" value="RND_mfp"/>
    <property type="match status" value="1"/>
</dbReference>
<dbReference type="Gene3D" id="2.40.30.170">
    <property type="match status" value="1"/>
</dbReference>
<keyword evidence="4" id="KW-0812">Transmembrane</keyword>
<organism evidence="6 7">
    <name type="scientific">Candidatus Woesebacteria bacterium GW2011_GWA1_37_7</name>
    <dbReference type="NCBI Taxonomy" id="1618545"/>
    <lineage>
        <taxon>Bacteria</taxon>
        <taxon>Candidatus Woeseibacteriota</taxon>
    </lineage>
</organism>
<dbReference type="SUPFAM" id="SSF111369">
    <property type="entry name" value="HlyD-like secretion proteins"/>
    <property type="match status" value="1"/>
</dbReference>
<keyword evidence="4" id="KW-0472">Membrane</keyword>
<dbReference type="AlphaFoldDB" id="A0A0G0JIM0"/>
<dbReference type="InterPro" id="IPR006143">
    <property type="entry name" value="RND_pump_MFP"/>
</dbReference>
<evidence type="ECO:0000256" key="4">
    <source>
        <dbReference type="SAM" id="Phobius"/>
    </source>
</evidence>
<evidence type="ECO:0000256" key="3">
    <source>
        <dbReference type="ARBA" id="ARBA00023054"/>
    </source>
</evidence>
<dbReference type="GO" id="GO:0022857">
    <property type="term" value="F:transmembrane transporter activity"/>
    <property type="evidence" value="ECO:0007669"/>
    <property type="project" value="InterPro"/>
</dbReference>
<feature type="transmembrane region" description="Helical" evidence="4">
    <location>
        <begin position="21"/>
        <end position="38"/>
    </location>
</feature>
<reference evidence="6 7" key="1">
    <citation type="journal article" date="2015" name="Nature">
        <title>rRNA introns, odd ribosomes, and small enigmatic genomes across a large radiation of phyla.</title>
        <authorList>
            <person name="Brown C.T."/>
            <person name="Hug L.A."/>
            <person name="Thomas B.C."/>
            <person name="Sharon I."/>
            <person name="Castelle C.J."/>
            <person name="Singh A."/>
            <person name="Wilkins M.J."/>
            <person name="Williams K.H."/>
            <person name="Banfield J.F."/>
        </authorList>
    </citation>
    <scope>NUCLEOTIDE SEQUENCE [LARGE SCALE GENOMIC DNA]</scope>
</reference>
<comment type="caution">
    <text evidence="6">The sequence shown here is derived from an EMBL/GenBank/DDBJ whole genome shotgun (WGS) entry which is preliminary data.</text>
</comment>
<comment type="similarity">
    <text evidence="2">Belongs to the membrane fusion protein (MFP) (TC 8.A.1) family.</text>
</comment>
<dbReference type="InterPro" id="IPR058636">
    <property type="entry name" value="Beta-barrel_YknX"/>
</dbReference>
<evidence type="ECO:0000313" key="7">
    <source>
        <dbReference type="Proteomes" id="UP000034591"/>
    </source>
</evidence>
<feature type="domain" description="YknX-like beta-barrel" evidence="5">
    <location>
        <begin position="218"/>
        <end position="280"/>
    </location>
</feature>
<dbReference type="InterPro" id="IPR050465">
    <property type="entry name" value="UPF0194_transport"/>
</dbReference>
<name>A0A0G0JIM0_9BACT</name>
<gene>
    <name evidence="6" type="ORF">US53_C0045G0004</name>
</gene>
<dbReference type="STRING" id="1618545.US53_C0045G0004"/>
<dbReference type="EMBL" id="LBTI01000045">
    <property type="protein sequence ID" value="KKQ36599.1"/>
    <property type="molecule type" value="Genomic_DNA"/>
</dbReference>
<evidence type="ECO:0000313" key="6">
    <source>
        <dbReference type="EMBL" id="KKQ36599.1"/>
    </source>
</evidence>
<dbReference type="GO" id="GO:0030313">
    <property type="term" value="C:cell envelope"/>
    <property type="evidence" value="ECO:0007669"/>
    <property type="project" value="UniProtKB-SubCell"/>
</dbReference>
<evidence type="ECO:0000259" key="5">
    <source>
        <dbReference type="Pfam" id="PF25990"/>
    </source>
</evidence>
<evidence type="ECO:0000256" key="1">
    <source>
        <dbReference type="ARBA" id="ARBA00004196"/>
    </source>
</evidence>
<comment type="subcellular location">
    <subcellularLocation>
        <location evidence="1">Cell envelope</location>
    </subcellularLocation>
</comment>
<accession>A0A0G0JIM0</accession>
<dbReference type="Gene3D" id="2.40.50.100">
    <property type="match status" value="1"/>
</dbReference>
<evidence type="ECO:0000256" key="2">
    <source>
        <dbReference type="ARBA" id="ARBA00009477"/>
    </source>
</evidence>
<sequence>MDDKKNKLNLFKRIFRSRKRTIIIILIVAIGIVVWRYYVARNNKEIKTTVIGKGNVQEELILSGEVSALEYANLTFQSSGELDYIGVKEGDNVKKSQVLARLDTTVLNQAYLSAESDLRRYQTSLDKTYDDVQGHQKDESFAQRETRTISETNKDKAYRAYIAAQQNLTNASMKAPFDGIIASVTYPFTGVNTVFSQPQIEILNPDTIYFDASADQSEVIEIKLGQKVAIILDAYSSKEYEGAVTYIGFTPRQAEAGTSYKVKIDFNSLNYEDEKLKIGMGGDAKIILSEKSDVLYLPSEFVKSDSKGKYINYGKKNNKRYIETGLEGEDRVEVKGEIKEGDVVYD</sequence>